<name>A0ACC1QIL9_9HYPO</name>
<evidence type="ECO:0000313" key="1">
    <source>
        <dbReference type="EMBL" id="KAJ3476493.1"/>
    </source>
</evidence>
<reference evidence="1" key="1">
    <citation type="submission" date="2022-07" db="EMBL/GenBank/DDBJ databases">
        <title>Genome Sequence of Lecanicillium saksenae.</title>
        <authorList>
            <person name="Buettner E."/>
        </authorList>
    </citation>
    <scope>NUCLEOTIDE SEQUENCE</scope>
    <source>
        <strain evidence="1">VT-O1</strain>
    </source>
</reference>
<dbReference type="EMBL" id="JANAKD010001788">
    <property type="protein sequence ID" value="KAJ3476493.1"/>
    <property type="molecule type" value="Genomic_DNA"/>
</dbReference>
<protein>
    <submittedName>
        <fullName evidence="1">Uncharacterized protein</fullName>
    </submittedName>
</protein>
<dbReference type="Proteomes" id="UP001148737">
    <property type="component" value="Unassembled WGS sequence"/>
</dbReference>
<organism evidence="1 2">
    <name type="scientific">Lecanicillium saksenae</name>
    <dbReference type="NCBI Taxonomy" id="468837"/>
    <lineage>
        <taxon>Eukaryota</taxon>
        <taxon>Fungi</taxon>
        <taxon>Dikarya</taxon>
        <taxon>Ascomycota</taxon>
        <taxon>Pezizomycotina</taxon>
        <taxon>Sordariomycetes</taxon>
        <taxon>Hypocreomycetidae</taxon>
        <taxon>Hypocreales</taxon>
        <taxon>Cordycipitaceae</taxon>
        <taxon>Lecanicillium</taxon>
    </lineage>
</organism>
<accession>A0ACC1QIL9</accession>
<sequence length="872" mass="94269">MFSRRISSCPLPEVASPPLLTGPARQNGLWGAVSSKPYTDISGTNFNEQKIVIGTDCGCATTSAGTIGKLGADPPISQQPAPSPEQRGASRELASYINAHDPLMGIKGIYGELGSGQRVSLSKLAADTLRAEGRPLRLAIDVAIWQFQAQAARGGTNPAIRTLFYRLVRLLAIPIQPVFVFDGPNKPTTKRNKRSGRGDGVANSQAKRLIRLFGLPLLDAPGEAEAECALLQRHGIVDAVLSEDVDTIMFGCTKTLRNWSSEGKTATTPTHVSLYDTAAVANHGLDRQGMVLVALMSGGDYLPDGIPGCGVKVACEAANAGFGTSLCSLKASDTGSINAWRTELRHELVTNESGHFRTKHKSLQIPDDFPNMEVLRYYTHPVVSPQSNLEAIRQKINQHKSVDLDSLREFTRETFDWDYREGAIKFIRVLGQALLVQNLLQSRNLIQDISKRRTHFSTDATPELRLSFIPQEVVPIDLSSEVAEDVNYGRDGLALNSDDEFAPSQAAEAKTPQAFDVTIPELAWVLEDVTRHYAPESIHKFEAAEAAKALRKSPKKNATKKAPKVAKESGMQKGAIDGFFRVTKKSVPNIEAVAKETPPSPAKKLPSSIEAITQAQELPPLPRPPKTPPRSPSKQTGASATGSPDKDAARLHIPPRLSQSTVYSEAILISSSPLCQASPPSTAPFSQASTSQSAANDSPIRSQSSTIGSPSRLKTTPKRLEKSTKITTSKPAARYKQTSLDFFASRKATEPKAKHPVPLSLAEKQLLDDPFDPDSSDLPSIGDMVPPEPVSPSKRRPQESQAVSGDRSSSPTPSRRKKLLVPGAAGTLREIEVDVDERDETIAREEAKFAGSKIKGKVARWSDVSIIDLSED</sequence>
<keyword evidence="2" id="KW-1185">Reference proteome</keyword>
<gene>
    <name evidence="1" type="ORF">NLG97_g9113</name>
</gene>
<comment type="caution">
    <text evidence="1">The sequence shown here is derived from an EMBL/GenBank/DDBJ whole genome shotgun (WGS) entry which is preliminary data.</text>
</comment>
<evidence type="ECO:0000313" key="2">
    <source>
        <dbReference type="Proteomes" id="UP001148737"/>
    </source>
</evidence>
<proteinExistence type="predicted"/>